<dbReference type="Pfam" id="PF13460">
    <property type="entry name" value="NAD_binding_10"/>
    <property type="match status" value="1"/>
</dbReference>
<evidence type="ECO:0000259" key="1">
    <source>
        <dbReference type="Pfam" id="PF13460"/>
    </source>
</evidence>
<feature type="domain" description="NAD(P)-binding" evidence="1">
    <location>
        <begin position="9"/>
        <end position="136"/>
    </location>
</feature>
<evidence type="ECO:0000313" key="2">
    <source>
        <dbReference type="EMBL" id="HDR52640.1"/>
    </source>
</evidence>
<name>A0A831PLJ9_9BACT</name>
<comment type="caution">
    <text evidence="2">The sequence shown here is derived from an EMBL/GenBank/DDBJ whole genome shotgun (WGS) entry which is preliminary data.</text>
</comment>
<proteinExistence type="predicted"/>
<accession>A0A831PLJ9</accession>
<reference evidence="2" key="1">
    <citation type="journal article" date="2020" name="mSystems">
        <title>Genome- and Community-Level Interaction Insights into Carbon Utilization and Element Cycling Functions of Hydrothermarchaeota in Hydrothermal Sediment.</title>
        <authorList>
            <person name="Zhou Z."/>
            <person name="Liu Y."/>
            <person name="Xu W."/>
            <person name="Pan J."/>
            <person name="Luo Z.H."/>
            <person name="Li M."/>
        </authorList>
    </citation>
    <scope>NUCLEOTIDE SEQUENCE [LARGE SCALE GENOMIC DNA]</scope>
    <source>
        <strain evidence="2">SpSt-1217</strain>
    </source>
</reference>
<dbReference type="InterPro" id="IPR036291">
    <property type="entry name" value="NAD(P)-bd_dom_sf"/>
</dbReference>
<dbReference type="Proteomes" id="UP000886047">
    <property type="component" value="Unassembled WGS sequence"/>
</dbReference>
<dbReference type="AlphaFoldDB" id="A0A831PLJ9"/>
<dbReference type="PANTHER" id="PTHR14097:SF7">
    <property type="entry name" value="OXIDOREDUCTASE HTATIP2"/>
    <property type="match status" value="1"/>
</dbReference>
<dbReference type="EMBL" id="DSDK01000767">
    <property type="protein sequence ID" value="HDR52640.1"/>
    <property type="molecule type" value="Genomic_DNA"/>
</dbReference>
<dbReference type="SUPFAM" id="SSF51735">
    <property type="entry name" value="NAD(P)-binding Rossmann-fold domains"/>
    <property type="match status" value="1"/>
</dbReference>
<protein>
    <submittedName>
        <fullName evidence="2">NADH-quinone oxidoreductase subunit F</fullName>
    </submittedName>
</protein>
<gene>
    <name evidence="2" type="ORF">ENN90_13655</name>
</gene>
<dbReference type="InterPro" id="IPR016040">
    <property type="entry name" value="NAD(P)-bd_dom"/>
</dbReference>
<dbReference type="PANTHER" id="PTHR14097">
    <property type="entry name" value="OXIDOREDUCTASE HTATIP2"/>
    <property type="match status" value="1"/>
</dbReference>
<sequence length="217" mass="24502">MKLTANVIGATGLTGKHLVQLLLKNENFEKIRIFVRRNNGLMHPKLEEHVVDFGDTGSWENRLTGDVLFSALGTTLKQAGSKEKQYEVDFTFNLSFARKAKANGIENYVLVSSIGANAKSNIFYTRIKGELDDAVTRLGFKNPVILRPSSLAGERDERRWMEELSLPVVRFVTQFIFKKYRPIQGKTVAQAMINGVLKPNPEKTIWEADEVFKLAEV</sequence>
<dbReference type="Gene3D" id="3.40.50.720">
    <property type="entry name" value="NAD(P)-binding Rossmann-like Domain"/>
    <property type="match status" value="1"/>
</dbReference>
<organism evidence="2">
    <name type="scientific">Mariniphaga anaerophila</name>
    <dbReference type="NCBI Taxonomy" id="1484053"/>
    <lineage>
        <taxon>Bacteria</taxon>
        <taxon>Pseudomonadati</taxon>
        <taxon>Bacteroidota</taxon>
        <taxon>Bacteroidia</taxon>
        <taxon>Marinilabiliales</taxon>
        <taxon>Prolixibacteraceae</taxon>
        <taxon>Mariniphaga</taxon>
    </lineage>
</organism>